<dbReference type="PANTHER" id="PTHR43536">
    <property type="entry name" value="MANNOSYLGLYCOPROTEIN ENDO-BETA-MANNOSIDASE"/>
    <property type="match status" value="1"/>
</dbReference>
<dbReference type="InterPro" id="IPR043534">
    <property type="entry name" value="EBDG/EBM"/>
</dbReference>
<dbReference type="Pfam" id="PF22666">
    <property type="entry name" value="Glyco_hydro_2_N2"/>
    <property type="match status" value="1"/>
</dbReference>
<evidence type="ECO:0000259" key="6">
    <source>
        <dbReference type="Pfam" id="PF02836"/>
    </source>
</evidence>
<evidence type="ECO:0000256" key="2">
    <source>
        <dbReference type="ARBA" id="ARBA00022801"/>
    </source>
</evidence>
<feature type="chain" id="PRO_5046029849" evidence="4">
    <location>
        <begin position="27"/>
        <end position="909"/>
    </location>
</feature>
<dbReference type="Gene3D" id="3.20.20.80">
    <property type="entry name" value="Glycosidases"/>
    <property type="match status" value="1"/>
</dbReference>
<feature type="domain" description="Beta-mannosidase-like galactose-binding" evidence="9">
    <location>
        <begin position="48"/>
        <end position="189"/>
    </location>
</feature>
<sequence length="909" mass="98791">MRILTQSMLLTMAALAASAGLSPAHAANAYAPTQVHGGAGSITAVANWQIQSSDKAQQAGAEISRAGFSTDGWYPVSGRATVMAGLLENGVYKDVFYSDNLRAVQVPDASGNLFVNPWWYRSEFALADGARSLHTLLRTNGMIASADLWVNGHLVADHANVAGAYPVQEFDVTPWVHAGGNVLALNVHPGDPRRSLSIGWVDWNPTPPDNNMGPWRGVDIVQTGPVELRFPQVSSALSLPDLAHAALTVKVEVRNLDTVAHEATVSGVVAGVSLRKTIQLAPNQTQTVSFTPSTDPGLDLSHPKVWWPIGMGEHPLYTLQMTATVDGATSDQADATFGIRSVSSKLTAQGYRLFFVNGKPVLIRGGGWAPDMFLRDDPQRMETEFSYVQNLGLNTIRSEGKLENARFYDLADRYGIMILAGWECCDKWESAAKTGGAPWDAADEAVAQASMASEARLLRNHPSIIGFLIGSDNAPPAALAKMYVDTLQAQDWQTPIVAAASDQGTAETGSSGMKMAGPYDWIPPVYWYADKLGGAFGFDSEVSAGADIPRLEDLTQMLSPPELETLWKYPQLRQYHASADWSPFARIEPFDTALAARYGAVKNLADYVAKAQLDNYDNVRAQFEAFNAHMDAAKPSTGVIYWMLNNAWPSLHWHLYDYFLNPAGAYFGAKKANEPLHIQYSYDTGAIVLVNQTLTDEHGLQANIHVRNLDGSVQYEKHLQDIDLEGNHTQQLTVLPALPRLSRTYFVELELASADGKPLSRNVYWLSTQADQLDWPHSNWYLTPVTHYADLTALQSLPATASEVHATLQQAGGENTVSVTLTLPASSKAVALFQHLAIRRAAGGQLALPVLWSDNDVTLWPGESLTLTAHYAGQGSAPPVIEVSGWNVPTRNVPVAVEHRTDAAQEPTH</sequence>
<evidence type="ECO:0000256" key="4">
    <source>
        <dbReference type="SAM" id="SignalP"/>
    </source>
</evidence>
<evidence type="ECO:0000259" key="9">
    <source>
        <dbReference type="Pfam" id="PF22666"/>
    </source>
</evidence>
<feature type="domain" description="Mannosidase Ig/CBM-like" evidence="7">
    <location>
        <begin position="687"/>
        <end position="767"/>
    </location>
</feature>
<evidence type="ECO:0000313" key="11">
    <source>
        <dbReference type="Proteomes" id="UP000651010"/>
    </source>
</evidence>
<dbReference type="InterPro" id="IPR041351">
    <property type="entry name" value="Ig_GlcNase"/>
</dbReference>
<proteinExistence type="inferred from homology"/>
<comment type="caution">
    <text evidence="10">The sequence shown here is derived from an EMBL/GenBank/DDBJ whole genome shotgun (WGS) entry which is preliminary data.</text>
</comment>
<feature type="domain" description="Glycoside hydrolase family 2 catalytic" evidence="6">
    <location>
        <begin position="353"/>
        <end position="483"/>
    </location>
</feature>
<evidence type="ECO:0000256" key="1">
    <source>
        <dbReference type="ARBA" id="ARBA00007401"/>
    </source>
</evidence>
<dbReference type="Pfam" id="PF17786">
    <property type="entry name" value="Mannosidase_ig"/>
    <property type="match status" value="1"/>
</dbReference>
<dbReference type="InterPro" id="IPR054593">
    <property type="entry name" value="Beta-mannosidase-like_N2"/>
</dbReference>
<feature type="domain" description="Glycoside hydrolase family 2 immunoglobulin-like beta-sandwich" evidence="5">
    <location>
        <begin position="241"/>
        <end position="340"/>
    </location>
</feature>
<dbReference type="PANTHER" id="PTHR43536:SF1">
    <property type="entry name" value="MANNOSYLGLYCOPROTEIN ENDO-BETA-MANNOSIDASE"/>
    <property type="match status" value="1"/>
</dbReference>
<feature type="signal peptide" evidence="4">
    <location>
        <begin position="1"/>
        <end position="26"/>
    </location>
</feature>
<evidence type="ECO:0000259" key="7">
    <source>
        <dbReference type="Pfam" id="PF17786"/>
    </source>
</evidence>
<evidence type="ECO:0000259" key="5">
    <source>
        <dbReference type="Pfam" id="PF00703"/>
    </source>
</evidence>
<gene>
    <name evidence="10" type="ORF">IGX34_15510</name>
</gene>
<dbReference type="Gene3D" id="2.60.120.260">
    <property type="entry name" value="Galactose-binding domain-like"/>
    <property type="match status" value="1"/>
</dbReference>
<organism evidence="10 11">
    <name type="scientific">Dyella acidiphila</name>
    <dbReference type="NCBI Taxonomy" id="2775866"/>
    <lineage>
        <taxon>Bacteria</taxon>
        <taxon>Pseudomonadati</taxon>
        <taxon>Pseudomonadota</taxon>
        <taxon>Gammaproteobacteria</taxon>
        <taxon>Lysobacterales</taxon>
        <taxon>Rhodanobacteraceae</taxon>
        <taxon>Dyella</taxon>
    </lineage>
</organism>
<feature type="domain" description="Exo-beta-D-glucosaminidase Ig-fold" evidence="8">
    <location>
        <begin position="780"/>
        <end position="888"/>
    </location>
</feature>
<protein>
    <submittedName>
        <fullName evidence="10">Glycoside hydrolase family 2</fullName>
    </submittedName>
</protein>
<reference evidence="10 11" key="1">
    <citation type="submission" date="2020-09" db="EMBL/GenBank/DDBJ databases">
        <title>Dyella sp. 7MK23 isolated from forest soil.</title>
        <authorList>
            <person name="Fu J."/>
        </authorList>
    </citation>
    <scope>NUCLEOTIDE SEQUENCE [LARGE SCALE GENOMIC DNA]</scope>
    <source>
        <strain evidence="10 11">7MK23</strain>
    </source>
</reference>
<evidence type="ECO:0000259" key="8">
    <source>
        <dbReference type="Pfam" id="PF18368"/>
    </source>
</evidence>
<dbReference type="Pfam" id="PF00703">
    <property type="entry name" value="Glyco_hydro_2"/>
    <property type="match status" value="1"/>
</dbReference>
<dbReference type="InterPro" id="IPR008979">
    <property type="entry name" value="Galactose-bd-like_sf"/>
</dbReference>
<keyword evidence="2 10" id="KW-0378">Hydrolase</keyword>
<name>A0ABR9GCM6_9GAMM</name>
<dbReference type="InterPro" id="IPR036156">
    <property type="entry name" value="Beta-gal/glucu_dom_sf"/>
</dbReference>
<dbReference type="Gene3D" id="2.60.40.10">
    <property type="entry name" value="Immunoglobulins"/>
    <property type="match status" value="3"/>
</dbReference>
<dbReference type="Proteomes" id="UP000651010">
    <property type="component" value="Unassembled WGS sequence"/>
</dbReference>
<dbReference type="SUPFAM" id="SSF49785">
    <property type="entry name" value="Galactose-binding domain-like"/>
    <property type="match status" value="1"/>
</dbReference>
<dbReference type="Pfam" id="PF02836">
    <property type="entry name" value="Glyco_hydro_2_C"/>
    <property type="match status" value="1"/>
</dbReference>
<dbReference type="InterPro" id="IPR006103">
    <property type="entry name" value="Glyco_hydro_2_cat"/>
</dbReference>
<accession>A0ABR9GCM6</accession>
<dbReference type="GO" id="GO:0016787">
    <property type="term" value="F:hydrolase activity"/>
    <property type="evidence" value="ECO:0007669"/>
    <property type="project" value="UniProtKB-KW"/>
</dbReference>
<dbReference type="InterPro" id="IPR013783">
    <property type="entry name" value="Ig-like_fold"/>
</dbReference>
<dbReference type="SUPFAM" id="SSF51445">
    <property type="entry name" value="(Trans)glycosidases"/>
    <property type="match status" value="1"/>
</dbReference>
<evidence type="ECO:0000256" key="3">
    <source>
        <dbReference type="ARBA" id="ARBA00023295"/>
    </source>
</evidence>
<keyword evidence="4" id="KW-0732">Signal</keyword>
<comment type="similarity">
    <text evidence="1">Belongs to the glycosyl hydrolase 2 family.</text>
</comment>
<dbReference type="InterPro" id="IPR041447">
    <property type="entry name" value="Mannosidase_ig"/>
</dbReference>
<dbReference type="EMBL" id="JACZZA010000010">
    <property type="protein sequence ID" value="MBE1161789.1"/>
    <property type="molecule type" value="Genomic_DNA"/>
</dbReference>
<evidence type="ECO:0000313" key="10">
    <source>
        <dbReference type="EMBL" id="MBE1161789.1"/>
    </source>
</evidence>
<dbReference type="Pfam" id="PF18368">
    <property type="entry name" value="Ig_GlcNase"/>
    <property type="match status" value="1"/>
</dbReference>
<dbReference type="InterPro" id="IPR006102">
    <property type="entry name" value="Ig-like_GH2"/>
</dbReference>
<keyword evidence="11" id="KW-1185">Reference proteome</keyword>
<keyword evidence="3" id="KW-0326">Glycosidase</keyword>
<dbReference type="SUPFAM" id="SSF49303">
    <property type="entry name" value="beta-Galactosidase/glucuronidase domain"/>
    <property type="match status" value="3"/>
</dbReference>
<dbReference type="InterPro" id="IPR017853">
    <property type="entry name" value="GH"/>
</dbReference>